<dbReference type="InterPro" id="IPR050267">
    <property type="entry name" value="Anti-sigma-factor_SerPK"/>
</dbReference>
<dbReference type="PANTHER" id="PTHR35526:SF3">
    <property type="entry name" value="ANTI-SIGMA-F FACTOR RSBW"/>
    <property type="match status" value="1"/>
</dbReference>
<accession>A0A3D9SXY8</accession>
<gene>
    <name evidence="4" type="ORF">DFJ69_6399</name>
</gene>
<dbReference type="InterPro" id="IPR036890">
    <property type="entry name" value="HATPase_C_sf"/>
</dbReference>
<dbReference type="Gene3D" id="3.30.565.10">
    <property type="entry name" value="Histidine kinase-like ATPase, C-terminal domain"/>
    <property type="match status" value="1"/>
</dbReference>
<dbReference type="Pfam" id="PF13581">
    <property type="entry name" value="HATPase_c_2"/>
    <property type="match status" value="1"/>
</dbReference>
<protein>
    <submittedName>
        <fullName evidence="4">Histidine kinase-like protein</fullName>
    </submittedName>
</protein>
<keyword evidence="5" id="KW-1185">Reference proteome</keyword>
<comment type="caution">
    <text evidence="4">The sequence shown here is derived from an EMBL/GenBank/DDBJ whole genome shotgun (WGS) entry which is preliminary data.</text>
</comment>
<evidence type="ECO:0000256" key="2">
    <source>
        <dbReference type="SAM" id="MobiDB-lite"/>
    </source>
</evidence>
<keyword evidence="4" id="KW-0808">Transferase</keyword>
<keyword evidence="1" id="KW-0723">Serine/threonine-protein kinase</keyword>
<dbReference type="GO" id="GO:0004674">
    <property type="term" value="F:protein serine/threonine kinase activity"/>
    <property type="evidence" value="ECO:0007669"/>
    <property type="project" value="UniProtKB-KW"/>
</dbReference>
<dbReference type="EMBL" id="QTTT01000001">
    <property type="protein sequence ID" value="REF00817.1"/>
    <property type="molecule type" value="Genomic_DNA"/>
</dbReference>
<dbReference type="InterPro" id="IPR003594">
    <property type="entry name" value="HATPase_dom"/>
</dbReference>
<dbReference type="OrthoDB" id="3529510at2"/>
<dbReference type="PANTHER" id="PTHR35526">
    <property type="entry name" value="ANTI-SIGMA-F FACTOR RSBW-RELATED"/>
    <property type="match status" value="1"/>
</dbReference>
<dbReference type="RefSeq" id="WP_116025926.1">
    <property type="nucleotide sequence ID" value="NZ_QTTT01000001.1"/>
</dbReference>
<feature type="region of interest" description="Disordered" evidence="2">
    <location>
        <begin position="172"/>
        <end position="206"/>
    </location>
</feature>
<evidence type="ECO:0000259" key="3">
    <source>
        <dbReference type="Pfam" id="PF13581"/>
    </source>
</evidence>
<dbReference type="Proteomes" id="UP000256661">
    <property type="component" value="Unassembled WGS sequence"/>
</dbReference>
<evidence type="ECO:0000313" key="5">
    <source>
        <dbReference type="Proteomes" id="UP000256661"/>
    </source>
</evidence>
<dbReference type="CDD" id="cd16936">
    <property type="entry name" value="HATPase_RsbW-like"/>
    <property type="match status" value="1"/>
</dbReference>
<sequence length="206" mass="22073">MSPLTETMPSTPPAASAEESAGVVTCVWGDGHHDPAARARRLVHETLEAMGVDADAIDDAALMCSELVANAFAYGRGPRALRLRVSGEALLCEVLDSDTEHLPRWPGAADRRQPSSDDDALDEAVAALSDHGRGLHLVRALSHGHGCYLTTLDADPAVPAKSVWFLQRHRPSTRNGRTGRCAPIDKSMTHPDKTDPCPGRQARSTE</sequence>
<reference evidence="4 5" key="1">
    <citation type="submission" date="2018-08" db="EMBL/GenBank/DDBJ databases">
        <title>Sequencing the genomes of 1000 actinobacteria strains.</title>
        <authorList>
            <person name="Klenk H.-P."/>
        </authorList>
    </citation>
    <scope>NUCLEOTIDE SEQUENCE [LARGE SCALE GENOMIC DNA]</scope>
    <source>
        <strain evidence="4 5">DSM 43927</strain>
    </source>
</reference>
<name>A0A3D9SXY8_9ACTN</name>
<organism evidence="4 5">
    <name type="scientific">Thermomonospora umbrina</name>
    <dbReference type="NCBI Taxonomy" id="111806"/>
    <lineage>
        <taxon>Bacteria</taxon>
        <taxon>Bacillati</taxon>
        <taxon>Actinomycetota</taxon>
        <taxon>Actinomycetes</taxon>
        <taxon>Streptosporangiales</taxon>
        <taxon>Thermomonosporaceae</taxon>
        <taxon>Thermomonospora</taxon>
    </lineage>
</organism>
<dbReference type="AlphaFoldDB" id="A0A3D9SXY8"/>
<feature type="domain" description="Histidine kinase/HSP90-like ATPase" evidence="3">
    <location>
        <begin position="37"/>
        <end position="142"/>
    </location>
</feature>
<proteinExistence type="predicted"/>
<evidence type="ECO:0000256" key="1">
    <source>
        <dbReference type="ARBA" id="ARBA00022527"/>
    </source>
</evidence>
<evidence type="ECO:0000313" key="4">
    <source>
        <dbReference type="EMBL" id="REF00817.1"/>
    </source>
</evidence>
<keyword evidence="4" id="KW-0418">Kinase</keyword>